<reference evidence="4" key="2">
    <citation type="submission" date="2019-09" db="UniProtKB">
        <authorList>
            <consortium name="WormBaseParasite"/>
        </authorList>
    </citation>
    <scope>IDENTIFICATION</scope>
</reference>
<evidence type="ECO:0000256" key="1">
    <source>
        <dbReference type="SAM" id="MobiDB-lite"/>
    </source>
</evidence>
<feature type="region of interest" description="Disordered" evidence="1">
    <location>
        <begin position="91"/>
        <end position="144"/>
    </location>
</feature>
<evidence type="ECO:0000313" key="2">
    <source>
        <dbReference type="EMBL" id="VDP02155.1"/>
    </source>
</evidence>
<proteinExistence type="predicted"/>
<protein>
    <submittedName>
        <fullName evidence="4">BEN domain-containing protein</fullName>
    </submittedName>
</protein>
<keyword evidence="3" id="KW-1185">Reference proteome</keyword>
<organism evidence="3 4">
    <name type="scientific">Heligmosomoides polygyrus</name>
    <name type="common">Parasitic roundworm</name>
    <dbReference type="NCBI Taxonomy" id="6339"/>
    <lineage>
        <taxon>Eukaryota</taxon>
        <taxon>Metazoa</taxon>
        <taxon>Ecdysozoa</taxon>
        <taxon>Nematoda</taxon>
        <taxon>Chromadorea</taxon>
        <taxon>Rhabditida</taxon>
        <taxon>Rhabditina</taxon>
        <taxon>Rhabditomorpha</taxon>
        <taxon>Strongyloidea</taxon>
        <taxon>Heligmosomidae</taxon>
        <taxon>Heligmosomoides</taxon>
    </lineage>
</organism>
<feature type="compositionally biased region" description="Basic and acidic residues" evidence="1">
    <location>
        <begin position="99"/>
        <end position="108"/>
    </location>
</feature>
<name>A0A183G1V9_HELPZ</name>
<accession>A0A183G1V9</accession>
<dbReference type="Proteomes" id="UP000050761">
    <property type="component" value="Unassembled WGS sequence"/>
</dbReference>
<dbReference type="AlphaFoldDB" id="A0A183G1V9"/>
<dbReference type="EMBL" id="UZAH01028752">
    <property type="protein sequence ID" value="VDP02155.1"/>
    <property type="molecule type" value="Genomic_DNA"/>
</dbReference>
<evidence type="ECO:0000313" key="4">
    <source>
        <dbReference type="WBParaSite" id="HPBE_0001522201-mRNA-1"/>
    </source>
</evidence>
<sequence length="144" mass="16037">MSRSIRRKETTPSILYDYSNLPQAVIDTFYACNFVTEAFGDDHTDSIGGPGTAAQNRKLKLKNTISLAIQKIVNREKLCPKEMKKLITAMDQNTATIAHEPRNRESRESNPCPAITEDGSPVNENIKKAGTSQPVRDQGSHLHR</sequence>
<reference evidence="2 3" key="1">
    <citation type="submission" date="2018-11" db="EMBL/GenBank/DDBJ databases">
        <authorList>
            <consortium name="Pathogen Informatics"/>
        </authorList>
    </citation>
    <scope>NUCLEOTIDE SEQUENCE [LARGE SCALE GENOMIC DNA]</scope>
</reference>
<evidence type="ECO:0000313" key="3">
    <source>
        <dbReference type="Proteomes" id="UP000050761"/>
    </source>
</evidence>
<accession>A0A3P8B5F1</accession>
<dbReference type="WBParaSite" id="HPBE_0001522201-mRNA-1">
    <property type="protein sequence ID" value="HPBE_0001522201-mRNA-1"/>
    <property type="gene ID" value="HPBE_0001522201"/>
</dbReference>
<gene>
    <name evidence="2" type="ORF">HPBE_LOCUS15223</name>
</gene>